<evidence type="ECO:0000256" key="1">
    <source>
        <dbReference type="SAM" id="MobiDB-lite"/>
    </source>
</evidence>
<dbReference type="AlphaFoldDB" id="A0A1E3NK34"/>
<protein>
    <submittedName>
        <fullName evidence="3">Uncharacterized protein</fullName>
    </submittedName>
</protein>
<feature type="compositionally biased region" description="Basic and acidic residues" evidence="1">
    <location>
        <begin position="113"/>
        <end position="123"/>
    </location>
</feature>
<proteinExistence type="predicted"/>
<dbReference type="OrthoDB" id="3998070at2759"/>
<feature type="compositionally biased region" description="Low complexity" evidence="1">
    <location>
        <begin position="349"/>
        <end position="362"/>
    </location>
</feature>
<dbReference type="EMBL" id="KV454003">
    <property type="protein sequence ID" value="ODQ46504.1"/>
    <property type="molecule type" value="Genomic_DNA"/>
</dbReference>
<keyword evidence="2" id="KW-0472">Membrane</keyword>
<gene>
    <name evidence="3" type="ORF">PICMEDRAFT_131094</name>
</gene>
<keyword evidence="2" id="KW-1133">Transmembrane helix</keyword>
<feature type="region of interest" description="Disordered" evidence="1">
    <location>
        <begin position="111"/>
        <end position="138"/>
    </location>
</feature>
<feature type="compositionally biased region" description="Basic and acidic residues" evidence="1">
    <location>
        <begin position="248"/>
        <end position="259"/>
    </location>
</feature>
<organism evidence="3 4">
    <name type="scientific">Pichia membranifaciens NRRL Y-2026</name>
    <dbReference type="NCBI Taxonomy" id="763406"/>
    <lineage>
        <taxon>Eukaryota</taxon>
        <taxon>Fungi</taxon>
        <taxon>Dikarya</taxon>
        <taxon>Ascomycota</taxon>
        <taxon>Saccharomycotina</taxon>
        <taxon>Pichiomycetes</taxon>
        <taxon>Pichiales</taxon>
        <taxon>Pichiaceae</taxon>
        <taxon>Pichia</taxon>
    </lineage>
</organism>
<name>A0A1E3NK34_9ASCO</name>
<evidence type="ECO:0000256" key="2">
    <source>
        <dbReference type="SAM" id="Phobius"/>
    </source>
</evidence>
<accession>A0A1E3NK34</accession>
<feature type="compositionally biased region" description="Low complexity" evidence="1">
    <location>
        <begin position="209"/>
        <end position="230"/>
    </location>
</feature>
<evidence type="ECO:0000313" key="4">
    <source>
        <dbReference type="Proteomes" id="UP000094455"/>
    </source>
</evidence>
<feature type="transmembrane region" description="Helical" evidence="2">
    <location>
        <begin position="67"/>
        <end position="85"/>
    </location>
</feature>
<feature type="region of interest" description="Disordered" evidence="1">
    <location>
        <begin position="209"/>
        <end position="265"/>
    </location>
</feature>
<dbReference type="GeneID" id="30176705"/>
<dbReference type="Proteomes" id="UP000094455">
    <property type="component" value="Unassembled WGS sequence"/>
</dbReference>
<reference evidence="3 4" key="1">
    <citation type="journal article" date="2016" name="Proc. Natl. Acad. Sci. U.S.A.">
        <title>Comparative genomics of biotechnologically important yeasts.</title>
        <authorList>
            <person name="Riley R."/>
            <person name="Haridas S."/>
            <person name="Wolfe K.H."/>
            <person name="Lopes M.R."/>
            <person name="Hittinger C.T."/>
            <person name="Goeker M."/>
            <person name="Salamov A.A."/>
            <person name="Wisecaver J.H."/>
            <person name="Long T.M."/>
            <person name="Calvey C.H."/>
            <person name="Aerts A.L."/>
            <person name="Barry K.W."/>
            <person name="Choi C."/>
            <person name="Clum A."/>
            <person name="Coughlan A.Y."/>
            <person name="Deshpande S."/>
            <person name="Douglass A.P."/>
            <person name="Hanson S.J."/>
            <person name="Klenk H.-P."/>
            <person name="LaButti K.M."/>
            <person name="Lapidus A."/>
            <person name="Lindquist E.A."/>
            <person name="Lipzen A.M."/>
            <person name="Meier-Kolthoff J.P."/>
            <person name="Ohm R.A."/>
            <person name="Otillar R.P."/>
            <person name="Pangilinan J.L."/>
            <person name="Peng Y."/>
            <person name="Rokas A."/>
            <person name="Rosa C.A."/>
            <person name="Scheuner C."/>
            <person name="Sibirny A.A."/>
            <person name="Slot J.C."/>
            <person name="Stielow J.B."/>
            <person name="Sun H."/>
            <person name="Kurtzman C.P."/>
            <person name="Blackwell M."/>
            <person name="Grigoriev I.V."/>
            <person name="Jeffries T.W."/>
        </authorList>
    </citation>
    <scope>NUCLEOTIDE SEQUENCE [LARGE SCALE GENOMIC DNA]</scope>
    <source>
        <strain evidence="3 4">NRRL Y-2026</strain>
    </source>
</reference>
<keyword evidence="4" id="KW-1185">Reference proteome</keyword>
<feature type="region of interest" description="Disordered" evidence="1">
    <location>
        <begin position="333"/>
        <end position="370"/>
    </location>
</feature>
<evidence type="ECO:0000313" key="3">
    <source>
        <dbReference type="EMBL" id="ODQ46504.1"/>
    </source>
</evidence>
<sequence>MEKSIVTSFITKDAVQGGGEATRSGGLVASSGLVMHKNTNGNLEIPTANGNPFLESTRFRQGTLYEIIFPIIGGFLFLYVLGVVVNKYKASRQAKVVEPFDKDYEFTDYTGPELRKNRGGHGEDELENPFSDRYESSNKSFTHKKNLSSVDFISQYRRSMDHLSGVTAAPPYSNHHADDSFTSLSLQQHPGLQHSKSQSIGSVLQLNFSQQPQLAPQSQSQNNSSDPDNSVFYSMLGTESPAAPNDSTKAETDSKENNTDKTSFYSIAEPTKAAKNATVNISYENGTSSNNPIMQNARNNVSVESHSMFEDTSFNNSYDIPESDYAVKHAVVRSPSPRRNNHVGMYAQSSSRSPTRSPVRSPNRGAFNNV</sequence>
<keyword evidence="2" id="KW-0812">Transmembrane</keyword>
<dbReference type="RefSeq" id="XP_019017617.1">
    <property type="nucleotide sequence ID" value="XM_019160018.1"/>
</dbReference>